<proteinExistence type="predicted"/>
<accession>A0AAW8AUL0</accession>
<evidence type="ECO:0000313" key="1">
    <source>
        <dbReference type="EMBL" id="MDP0970949.1"/>
    </source>
</evidence>
<organism evidence="1 2">
    <name type="scientific">Klebsiella pneumoniae</name>
    <dbReference type="NCBI Taxonomy" id="573"/>
    <lineage>
        <taxon>Bacteria</taxon>
        <taxon>Pseudomonadati</taxon>
        <taxon>Pseudomonadota</taxon>
        <taxon>Gammaproteobacteria</taxon>
        <taxon>Enterobacterales</taxon>
        <taxon>Enterobacteriaceae</taxon>
        <taxon>Klebsiella/Raoultella group</taxon>
        <taxon>Klebsiella</taxon>
        <taxon>Klebsiella pneumoniae complex</taxon>
    </lineage>
</organism>
<dbReference type="AlphaFoldDB" id="A0AAW8AUL0"/>
<dbReference type="EMBL" id="JAUUIA010000115">
    <property type="protein sequence ID" value="MDP0970949.1"/>
    <property type="molecule type" value="Genomic_DNA"/>
</dbReference>
<gene>
    <name evidence="1" type="ORF">Q6294_28765</name>
</gene>
<comment type="caution">
    <text evidence="1">The sequence shown here is derived from an EMBL/GenBank/DDBJ whole genome shotgun (WGS) entry which is preliminary data.</text>
</comment>
<feature type="non-terminal residue" evidence="1">
    <location>
        <position position="1"/>
    </location>
</feature>
<dbReference type="Proteomes" id="UP001244490">
    <property type="component" value="Unassembled WGS sequence"/>
</dbReference>
<evidence type="ECO:0008006" key="3">
    <source>
        <dbReference type="Google" id="ProtNLM"/>
    </source>
</evidence>
<feature type="non-terminal residue" evidence="1">
    <location>
        <position position="133"/>
    </location>
</feature>
<evidence type="ECO:0000313" key="2">
    <source>
        <dbReference type="Proteomes" id="UP001244490"/>
    </source>
</evidence>
<name>A0AAW8AUL0_KLEPN</name>
<reference evidence="1" key="1">
    <citation type="submission" date="2023-07" db="EMBL/GenBank/DDBJ databases">
        <authorList>
            <person name="Peng Z."/>
        </authorList>
    </citation>
    <scope>NUCLEOTIDE SEQUENCE</scope>
    <source>
        <strain evidence="1">KP219</strain>
    </source>
</reference>
<sequence>KGTQYFYIGLKNAASNSLKSLGDLRLEFISAFIGCMRVDRKRQLWLEAIKKLSSDENFSNMELISLISKYEELRRNEPQIQVDDDKFTKLFYDNIQKYLLRMSSGHAIVLFTITRLVDVVGEKSLVLFDEPEV</sequence>
<protein>
    <recommendedName>
        <fullName evidence="3">AAA family ATPase</fullName>
    </recommendedName>
</protein>